<feature type="transmembrane region" description="Helical" evidence="1">
    <location>
        <begin position="274"/>
        <end position="293"/>
    </location>
</feature>
<feature type="transmembrane region" description="Helical" evidence="1">
    <location>
        <begin position="237"/>
        <end position="254"/>
    </location>
</feature>
<keyword evidence="1" id="KW-1133">Transmembrane helix</keyword>
<evidence type="ECO:0000256" key="1">
    <source>
        <dbReference type="SAM" id="Phobius"/>
    </source>
</evidence>
<proteinExistence type="predicted"/>
<feature type="transmembrane region" description="Helical" evidence="1">
    <location>
        <begin position="170"/>
        <end position="189"/>
    </location>
</feature>
<evidence type="ECO:0000313" key="4">
    <source>
        <dbReference type="Proteomes" id="UP001190700"/>
    </source>
</evidence>
<organism evidence="3 4">
    <name type="scientific">Cymbomonas tetramitiformis</name>
    <dbReference type="NCBI Taxonomy" id="36881"/>
    <lineage>
        <taxon>Eukaryota</taxon>
        <taxon>Viridiplantae</taxon>
        <taxon>Chlorophyta</taxon>
        <taxon>Pyramimonadophyceae</taxon>
        <taxon>Pyramimonadales</taxon>
        <taxon>Pyramimonadaceae</taxon>
        <taxon>Cymbomonas</taxon>
    </lineage>
</organism>
<feature type="transmembrane region" description="Helical" evidence="1">
    <location>
        <begin position="377"/>
        <end position="396"/>
    </location>
</feature>
<dbReference type="EMBL" id="LGRX02009827">
    <property type="protein sequence ID" value="KAK3271342.1"/>
    <property type="molecule type" value="Genomic_DNA"/>
</dbReference>
<protein>
    <recommendedName>
        <fullName evidence="2">DUF7802 domain-containing protein</fullName>
    </recommendedName>
</protein>
<dbReference type="InterPro" id="IPR056704">
    <property type="entry name" value="DUF7802"/>
</dbReference>
<dbReference type="Proteomes" id="UP001190700">
    <property type="component" value="Unassembled WGS sequence"/>
</dbReference>
<feature type="transmembrane region" description="Helical" evidence="1">
    <location>
        <begin position="30"/>
        <end position="50"/>
    </location>
</feature>
<accession>A0AAE0G4B8</accession>
<keyword evidence="4" id="KW-1185">Reference proteome</keyword>
<keyword evidence="1" id="KW-0472">Membrane</keyword>
<sequence length="407" mass="44850">MDFETLQVGANWYKLPWRQFGDPIQQWETLPSFLAIEYTVMIASLVALWHATRTDKLMHWIGSIIGGTCNDTFFMLLPFCDNFWQGQGTIMLTPRMPLYIPAMYSCFMYYSIIAASRLCLSPFSEAAAAGLLAAIFYGPYDICGPRFLWWTWHDTDPAISKRILNAPCGSTIWILTYTASFCFLLRFILSKERASNSVLRFGKVLLAGITAIPLFMVVMSALQFLSMDIIGIPGPRTLFLTVFVYSGLVFHGLFSGETAAKQLSDTASQGGDRILYASAFCYFCALMFVIAFSDPQAHVSTGVHQVFGDCGVISVDIMGYNREENVCAAGPVAASAPDYSITKCGHFDGSIAPSKEGASSEWYTVCGVLSPEPMHELGGVMLLCSMGIVAYGLCLLRGIRSRKPKRG</sequence>
<feature type="transmembrane region" description="Helical" evidence="1">
    <location>
        <begin position="201"/>
        <end position="225"/>
    </location>
</feature>
<gene>
    <name evidence="3" type="ORF">CYMTET_20301</name>
</gene>
<name>A0AAE0G4B8_9CHLO</name>
<feature type="transmembrane region" description="Helical" evidence="1">
    <location>
        <begin position="57"/>
        <end position="79"/>
    </location>
</feature>
<feature type="transmembrane region" description="Helical" evidence="1">
    <location>
        <begin position="127"/>
        <end position="150"/>
    </location>
</feature>
<evidence type="ECO:0000313" key="3">
    <source>
        <dbReference type="EMBL" id="KAK3271342.1"/>
    </source>
</evidence>
<feature type="transmembrane region" description="Helical" evidence="1">
    <location>
        <begin position="99"/>
        <end position="120"/>
    </location>
</feature>
<evidence type="ECO:0000259" key="2">
    <source>
        <dbReference type="Pfam" id="PF25085"/>
    </source>
</evidence>
<dbReference type="PANTHER" id="PTHR35982">
    <property type="entry name" value="AGAP005361-PA"/>
    <property type="match status" value="1"/>
</dbReference>
<comment type="caution">
    <text evidence="3">The sequence shown here is derived from an EMBL/GenBank/DDBJ whole genome shotgun (WGS) entry which is preliminary data.</text>
</comment>
<dbReference type="Pfam" id="PF25085">
    <property type="entry name" value="DUF7802"/>
    <property type="match status" value="1"/>
</dbReference>
<dbReference type="PANTHER" id="PTHR35982:SF1">
    <property type="entry name" value="SPIROCYCLASE, AVEC FAMILY"/>
    <property type="match status" value="1"/>
</dbReference>
<feature type="domain" description="DUF7802" evidence="2">
    <location>
        <begin position="21"/>
        <end position="368"/>
    </location>
</feature>
<keyword evidence="1" id="KW-0812">Transmembrane</keyword>
<dbReference type="AlphaFoldDB" id="A0AAE0G4B8"/>
<reference evidence="3 4" key="1">
    <citation type="journal article" date="2015" name="Genome Biol. Evol.">
        <title>Comparative Genomics of a Bacterivorous Green Alga Reveals Evolutionary Causalities and Consequences of Phago-Mixotrophic Mode of Nutrition.</title>
        <authorList>
            <person name="Burns J.A."/>
            <person name="Paasch A."/>
            <person name="Narechania A."/>
            <person name="Kim E."/>
        </authorList>
    </citation>
    <scope>NUCLEOTIDE SEQUENCE [LARGE SCALE GENOMIC DNA]</scope>
    <source>
        <strain evidence="3 4">PLY_AMNH</strain>
    </source>
</reference>